<organism evidence="1 2">
    <name type="scientific">Dokdonella fugitiva</name>
    <dbReference type="NCBI Taxonomy" id="328517"/>
    <lineage>
        <taxon>Bacteria</taxon>
        <taxon>Pseudomonadati</taxon>
        <taxon>Pseudomonadota</taxon>
        <taxon>Gammaproteobacteria</taxon>
        <taxon>Lysobacterales</taxon>
        <taxon>Rhodanobacteraceae</taxon>
        <taxon>Dokdonella</taxon>
    </lineage>
</organism>
<keyword evidence="2" id="KW-1185">Reference proteome</keyword>
<comment type="caution">
    <text evidence="1">The sequence shown here is derived from an EMBL/GenBank/DDBJ whole genome shotgun (WGS) entry which is preliminary data.</text>
</comment>
<reference evidence="1 2" key="1">
    <citation type="journal article" date="2015" name="Stand. Genomic Sci.">
        <title>Genomic Encyclopedia of Bacterial and Archaeal Type Strains, Phase III: the genomes of soil and plant-associated and newly described type strains.</title>
        <authorList>
            <person name="Whitman W.B."/>
            <person name="Woyke T."/>
            <person name="Klenk H.P."/>
            <person name="Zhou Y."/>
            <person name="Lilburn T.G."/>
            <person name="Beck B.J."/>
            <person name="De Vos P."/>
            <person name="Vandamme P."/>
            <person name="Eisen J.A."/>
            <person name="Garrity G."/>
            <person name="Hugenholtz P."/>
            <person name="Kyrpides N.C."/>
        </authorList>
    </citation>
    <scope>NUCLEOTIDE SEQUENCE [LARGE SCALE GENOMIC DNA]</scope>
    <source>
        <strain evidence="1 2">A3</strain>
    </source>
</reference>
<protein>
    <submittedName>
        <fullName evidence="1">Uncharacterized protein</fullName>
    </submittedName>
</protein>
<gene>
    <name evidence="1" type="ORF">EV148_1203</name>
</gene>
<name>A0A4R2HSB8_9GAMM</name>
<dbReference type="EMBL" id="SLWQ01000020">
    <property type="protein sequence ID" value="TCO33846.1"/>
    <property type="molecule type" value="Genomic_DNA"/>
</dbReference>
<dbReference type="AlphaFoldDB" id="A0A4R2HSB8"/>
<evidence type="ECO:0000313" key="1">
    <source>
        <dbReference type="EMBL" id="TCO33846.1"/>
    </source>
</evidence>
<evidence type="ECO:0000313" key="2">
    <source>
        <dbReference type="Proteomes" id="UP000294862"/>
    </source>
</evidence>
<proteinExistence type="predicted"/>
<accession>A0A4R2HSB8</accession>
<sequence length="358" mass="40819">MHMKATFAMVFYDLTLDALISAGEVGVLARYRSQDLVVLTADLRDANLAVMLCVAPNALLFGQEYWLGQSYVNWHLAYGLSTKNFEIVSRSLAVDGLEWSQVPYAVLDFGTGEFTNAAAIRPDWNRNIFQTFVVPTSAVQAARAAIAASARLVGEFLYEPKAPHGGVETRYGECALEKLFDRIIYGYRRPAGLPPRVMGFGAEYIQSQTAQLSAVEADLAAGRLDQRTNWRRLTYRPLDAREFDDDQQPLVAGINLRKARLVEALDMPHFYYELFLRRIDTSTNREQSSYQLLGNDMDWTERLHAMSPGSFSPAFEERTVLERYIGWMQERYPFLARDPLDGFLRMPKMRKWKWPLIA</sequence>
<dbReference type="Proteomes" id="UP000294862">
    <property type="component" value="Unassembled WGS sequence"/>
</dbReference>